<protein>
    <submittedName>
        <fullName evidence="2">Uncharacterized protein</fullName>
    </submittedName>
</protein>
<dbReference type="RefSeq" id="WP_301198255.1">
    <property type="nucleotide sequence ID" value="NZ_JAPDPI010000007.1"/>
</dbReference>
<dbReference type="AlphaFoldDB" id="A0AAE3MC65"/>
<keyword evidence="1" id="KW-0812">Transmembrane</keyword>
<sequence length="106" mass="12068">MNLYKTLSFTYYLGMAGIILGVFLKLNDSSLALPFLIGGFIPFMGIRLFNLLNAKEDRRRLHAILTVSALFLAAAIVAIYFQRSYWIIGILLTATLDFYVSFRKYS</sequence>
<evidence type="ECO:0000313" key="3">
    <source>
        <dbReference type="Proteomes" id="UP001207408"/>
    </source>
</evidence>
<proteinExistence type="predicted"/>
<evidence type="ECO:0000256" key="1">
    <source>
        <dbReference type="SAM" id="Phobius"/>
    </source>
</evidence>
<feature type="transmembrane region" description="Helical" evidence="1">
    <location>
        <begin position="30"/>
        <end position="49"/>
    </location>
</feature>
<comment type="caution">
    <text evidence="2">The sequence shown here is derived from an EMBL/GenBank/DDBJ whole genome shotgun (WGS) entry which is preliminary data.</text>
</comment>
<feature type="transmembrane region" description="Helical" evidence="1">
    <location>
        <begin position="7"/>
        <end position="24"/>
    </location>
</feature>
<feature type="transmembrane region" description="Helical" evidence="1">
    <location>
        <begin position="61"/>
        <end position="79"/>
    </location>
</feature>
<keyword evidence="3" id="KW-1185">Reference proteome</keyword>
<organism evidence="2 3">
    <name type="scientific">Plebeiibacterium marinum</name>
    <dbReference type="NCBI Taxonomy" id="2992111"/>
    <lineage>
        <taxon>Bacteria</taxon>
        <taxon>Pseudomonadati</taxon>
        <taxon>Bacteroidota</taxon>
        <taxon>Bacteroidia</taxon>
        <taxon>Marinilabiliales</taxon>
        <taxon>Marinilabiliaceae</taxon>
        <taxon>Plebeiibacterium</taxon>
    </lineage>
</organism>
<accession>A0AAE3MC65</accession>
<reference evidence="2" key="1">
    <citation type="submission" date="2022-10" db="EMBL/GenBank/DDBJ databases">
        <authorList>
            <person name="Yu W.X."/>
        </authorList>
    </citation>
    <scope>NUCLEOTIDE SEQUENCE</scope>
    <source>
        <strain evidence="2">D04</strain>
    </source>
</reference>
<dbReference type="Proteomes" id="UP001207408">
    <property type="component" value="Unassembled WGS sequence"/>
</dbReference>
<evidence type="ECO:0000313" key="2">
    <source>
        <dbReference type="EMBL" id="MCW3805033.1"/>
    </source>
</evidence>
<name>A0AAE3MC65_9BACT</name>
<keyword evidence="1" id="KW-0472">Membrane</keyword>
<keyword evidence="1" id="KW-1133">Transmembrane helix</keyword>
<feature type="transmembrane region" description="Helical" evidence="1">
    <location>
        <begin position="85"/>
        <end position="102"/>
    </location>
</feature>
<dbReference type="EMBL" id="JAPDPI010000007">
    <property type="protein sequence ID" value="MCW3805033.1"/>
    <property type="molecule type" value="Genomic_DNA"/>
</dbReference>
<gene>
    <name evidence="2" type="ORF">OM074_05310</name>
</gene>